<dbReference type="AlphaFoldDB" id="A0A1S9N5I1"/>
<comment type="caution">
    <text evidence="6">The sequence shown here is derived from an EMBL/GenBank/DDBJ whole genome shotgun (WGS) entry which is preliminary data.</text>
</comment>
<dbReference type="InterPro" id="IPR036388">
    <property type="entry name" value="WH-like_DNA-bd_sf"/>
</dbReference>
<evidence type="ECO:0000313" key="7">
    <source>
        <dbReference type="Proteomes" id="UP000190959"/>
    </source>
</evidence>
<dbReference type="RefSeq" id="WP_078115891.1">
    <property type="nucleotide sequence ID" value="NZ_MWMH01000004.1"/>
</dbReference>
<evidence type="ECO:0000259" key="5">
    <source>
        <dbReference type="PROSITE" id="PS50931"/>
    </source>
</evidence>
<dbReference type="InterPro" id="IPR005119">
    <property type="entry name" value="LysR_subst-bd"/>
</dbReference>
<keyword evidence="4" id="KW-0804">Transcription</keyword>
<dbReference type="GO" id="GO:0003700">
    <property type="term" value="F:DNA-binding transcription factor activity"/>
    <property type="evidence" value="ECO:0007669"/>
    <property type="project" value="InterPro"/>
</dbReference>
<sequence>MDFKQLNAFLMISRLQSFTKAADSLGYAQSSITTQIKLLESELGVKLFERIGKNITLTHEGKRLLPYAKQILKLSSDVKNAVLNTDVPSGTLTIGAAESLCVLRLPEILKEYKKLYPEVEISLKFGNCAEFKYFLNDNIIDVAFSLGVKINSEEFISEIEIPEPMLLLAYPGHTLINKKEVFPKDIESESLILTEMGCSYRSTLENILSSCNIKPNVAIETGSVQAIKQFTMSGLGITLLPKVAVDDEINSGKLVPLNWEGPDFGIISQVLYHKNKLISPALKEFLNLSRSFMESYLHYYLSY</sequence>
<reference evidence="6 7" key="1">
    <citation type="submission" date="2017-02" db="EMBL/GenBank/DDBJ databases">
        <title>Genome sequence of Clostridium beijerinckii Br21.</title>
        <authorList>
            <person name="Fonseca B.C."/>
            <person name="Guazzaroni M.E."/>
            <person name="Riano-Pachon D.M."/>
            <person name="Reginatto V."/>
        </authorList>
    </citation>
    <scope>NUCLEOTIDE SEQUENCE [LARGE SCALE GENOMIC DNA]</scope>
    <source>
        <strain evidence="6 7">Br21</strain>
    </source>
</reference>
<organism evidence="6 7">
    <name type="scientific">Clostridium beijerinckii</name>
    <name type="common">Clostridium MP</name>
    <dbReference type="NCBI Taxonomy" id="1520"/>
    <lineage>
        <taxon>Bacteria</taxon>
        <taxon>Bacillati</taxon>
        <taxon>Bacillota</taxon>
        <taxon>Clostridia</taxon>
        <taxon>Eubacteriales</taxon>
        <taxon>Clostridiaceae</taxon>
        <taxon>Clostridium</taxon>
    </lineage>
</organism>
<dbReference type="Pfam" id="PF03466">
    <property type="entry name" value="LysR_substrate"/>
    <property type="match status" value="1"/>
</dbReference>
<protein>
    <submittedName>
        <fullName evidence="6">LysR family transcriptional regulator</fullName>
    </submittedName>
</protein>
<dbReference type="FunFam" id="1.10.10.10:FF:000001">
    <property type="entry name" value="LysR family transcriptional regulator"/>
    <property type="match status" value="1"/>
</dbReference>
<dbReference type="PRINTS" id="PR00039">
    <property type="entry name" value="HTHLYSR"/>
</dbReference>
<dbReference type="Pfam" id="PF00126">
    <property type="entry name" value="HTH_1"/>
    <property type="match status" value="1"/>
</dbReference>
<keyword evidence="2" id="KW-0805">Transcription regulation</keyword>
<name>A0A1S9N5I1_CLOBE</name>
<evidence type="ECO:0000256" key="3">
    <source>
        <dbReference type="ARBA" id="ARBA00023125"/>
    </source>
</evidence>
<dbReference type="InterPro" id="IPR000847">
    <property type="entry name" value="LysR_HTH_N"/>
</dbReference>
<accession>A0A1S9N5I1</accession>
<evidence type="ECO:0000256" key="4">
    <source>
        <dbReference type="ARBA" id="ARBA00023163"/>
    </source>
</evidence>
<dbReference type="PANTHER" id="PTHR30126:SF100">
    <property type="entry name" value="LYSR-FAMILY TRANSCRIPTIONAL REGULATOR"/>
    <property type="match status" value="1"/>
</dbReference>
<dbReference type="PROSITE" id="PS50931">
    <property type="entry name" value="HTH_LYSR"/>
    <property type="match status" value="1"/>
</dbReference>
<dbReference type="EMBL" id="MWMH01000004">
    <property type="protein sequence ID" value="OOP72796.1"/>
    <property type="molecule type" value="Genomic_DNA"/>
</dbReference>
<dbReference type="SUPFAM" id="SSF53850">
    <property type="entry name" value="Periplasmic binding protein-like II"/>
    <property type="match status" value="1"/>
</dbReference>
<gene>
    <name evidence="6" type="ORF">CBEIBR21_13320</name>
</gene>
<evidence type="ECO:0000256" key="2">
    <source>
        <dbReference type="ARBA" id="ARBA00023015"/>
    </source>
</evidence>
<dbReference type="PANTHER" id="PTHR30126">
    <property type="entry name" value="HTH-TYPE TRANSCRIPTIONAL REGULATOR"/>
    <property type="match status" value="1"/>
</dbReference>
<evidence type="ECO:0000256" key="1">
    <source>
        <dbReference type="ARBA" id="ARBA00009437"/>
    </source>
</evidence>
<keyword evidence="3" id="KW-0238">DNA-binding</keyword>
<dbReference type="SUPFAM" id="SSF46785">
    <property type="entry name" value="Winged helix' DNA-binding domain"/>
    <property type="match status" value="1"/>
</dbReference>
<evidence type="ECO:0000313" key="6">
    <source>
        <dbReference type="EMBL" id="OOP72796.1"/>
    </source>
</evidence>
<dbReference type="InterPro" id="IPR036390">
    <property type="entry name" value="WH_DNA-bd_sf"/>
</dbReference>
<comment type="similarity">
    <text evidence="1">Belongs to the LysR transcriptional regulatory family.</text>
</comment>
<feature type="domain" description="HTH lysR-type" evidence="5">
    <location>
        <begin position="1"/>
        <end position="58"/>
    </location>
</feature>
<dbReference type="Proteomes" id="UP000190959">
    <property type="component" value="Unassembled WGS sequence"/>
</dbReference>
<dbReference type="Gene3D" id="1.10.10.10">
    <property type="entry name" value="Winged helix-like DNA-binding domain superfamily/Winged helix DNA-binding domain"/>
    <property type="match status" value="1"/>
</dbReference>
<dbReference type="CDD" id="cd05466">
    <property type="entry name" value="PBP2_LTTR_substrate"/>
    <property type="match status" value="1"/>
</dbReference>
<dbReference type="Gene3D" id="3.40.190.290">
    <property type="match status" value="1"/>
</dbReference>
<proteinExistence type="inferred from homology"/>
<dbReference type="GO" id="GO:0000976">
    <property type="term" value="F:transcription cis-regulatory region binding"/>
    <property type="evidence" value="ECO:0007669"/>
    <property type="project" value="TreeGrafter"/>
</dbReference>